<evidence type="ECO:0000256" key="1">
    <source>
        <dbReference type="ARBA" id="ARBA00004442"/>
    </source>
</evidence>
<dbReference type="SUPFAM" id="SSF48452">
    <property type="entry name" value="TPR-like"/>
    <property type="match status" value="1"/>
</dbReference>
<comment type="similarity">
    <text evidence="2">Belongs to the SusD family.</text>
</comment>
<dbReference type="Pfam" id="PF14322">
    <property type="entry name" value="SusD-like_3"/>
    <property type="match status" value="1"/>
</dbReference>
<proteinExistence type="inferred from homology"/>
<dbReference type="PROSITE" id="PS51257">
    <property type="entry name" value="PROKAR_LIPOPROTEIN"/>
    <property type="match status" value="1"/>
</dbReference>
<evidence type="ECO:0000259" key="6">
    <source>
        <dbReference type="Pfam" id="PF07980"/>
    </source>
</evidence>
<dbReference type="RefSeq" id="WP_146790120.1">
    <property type="nucleotide sequence ID" value="NZ_BAABIO010000003.1"/>
</dbReference>
<dbReference type="KEGG" id="fgg:FSB75_17445"/>
<dbReference type="InterPro" id="IPR012944">
    <property type="entry name" value="SusD_RagB_dom"/>
</dbReference>
<comment type="subcellular location">
    <subcellularLocation>
        <location evidence="1">Cell outer membrane</location>
    </subcellularLocation>
</comment>
<dbReference type="GO" id="GO:0009279">
    <property type="term" value="C:cell outer membrane"/>
    <property type="evidence" value="ECO:0007669"/>
    <property type="project" value="UniProtKB-SubCell"/>
</dbReference>
<evidence type="ECO:0000256" key="2">
    <source>
        <dbReference type="ARBA" id="ARBA00006275"/>
    </source>
</evidence>
<protein>
    <submittedName>
        <fullName evidence="8">RagB/SusD family nutrient uptake outer membrane protein</fullName>
    </submittedName>
</protein>
<name>A0A5B8ULR1_9BACT</name>
<dbReference type="EMBL" id="CP042433">
    <property type="protein sequence ID" value="QEC57614.1"/>
    <property type="molecule type" value="Genomic_DNA"/>
</dbReference>
<keyword evidence="9" id="KW-1185">Reference proteome</keyword>
<dbReference type="Gene3D" id="1.25.40.10">
    <property type="entry name" value="Tetratricopeptide repeat domain"/>
    <property type="match status" value="1"/>
</dbReference>
<keyword evidence="3" id="KW-0732">Signal</keyword>
<gene>
    <name evidence="8" type="ORF">FSB75_17445</name>
</gene>
<evidence type="ECO:0000313" key="9">
    <source>
        <dbReference type="Proteomes" id="UP000321204"/>
    </source>
</evidence>
<evidence type="ECO:0000256" key="4">
    <source>
        <dbReference type="ARBA" id="ARBA00023136"/>
    </source>
</evidence>
<organism evidence="8 9">
    <name type="scientific">Flavisolibacter ginsenosidimutans</name>
    <dbReference type="NCBI Taxonomy" id="661481"/>
    <lineage>
        <taxon>Bacteria</taxon>
        <taxon>Pseudomonadati</taxon>
        <taxon>Bacteroidota</taxon>
        <taxon>Chitinophagia</taxon>
        <taxon>Chitinophagales</taxon>
        <taxon>Chitinophagaceae</taxon>
        <taxon>Flavisolibacter</taxon>
    </lineage>
</organism>
<feature type="domain" description="SusD-like N-terminal" evidence="7">
    <location>
        <begin position="113"/>
        <end position="251"/>
    </location>
</feature>
<dbReference type="Gene3D" id="1.25.40.390">
    <property type="match status" value="1"/>
</dbReference>
<evidence type="ECO:0000256" key="5">
    <source>
        <dbReference type="ARBA" id="ARBA00023237"/>
    </source>
</evidence>
<dbReference type="Pfam" id="PF07980">
    <property type="entry name" value="SusD_RagB"/>
    <property type="match status" value="1"/>
</dbReference>
<evidence type="ECO:0000313" key="8">
    <source>
        <dbReference type="EMBL" id="QEC57614.1"/>
    </source>
</evidence>
<accession>A0A5B8ULR1</accession>
<reference evidence="8 9" key="1">
    <citation type="journal article" date="2015" name="Int. J. Syst. Evol. Microbiol.">
        <title>Flavisolibacter ginsenosidimutans sp. nov., with ginsenoside-converting activity isolated from soil used for cultivating ginseng.</title>
        <authorList>
            <person name="Zhao Y."/>
            <person name="Liu Q."/>
            <person name="Kang M.S."/>
            <person name="Jin F."/>
            <person name="Yu H."/>
            <person name="Im W.T."/>
        </authorList>
    </citation>
    <scope>NUCLEOTIDE SEQUENCE [LARGE SCALE GENOMIC DNA]</scope>
    <source>
        <strain evidence="8 9">Gsoil 636</strain>
    </source>
</reference>
<dbReference type="AlphaFoldDB" id="A0A5B8ULR1"/>
<dbReference type="InterPro" id="IPR033985">
    <property type="entry name" value="SusD-like_N"/>
</dbReference>
<dbReference type="InterPro" id="IPR011990">
    <property type="entry name" value="TPR-like_helical_dom_sf"/>
</dbReference>
<evidence type="ECO:0000259" key="7">
    <source>
        <dbReference type="Pfam" id="PF14322"/>
    </source>
</evidence>
<dbReference type="OrthoDB" id="9783641at2"/>
<keyword evidence="4" id="KW-0472">Membrane</keyword>
<dbReference type="Gene3D" id="1.10.3780.10">
    <property type="entry name" value="SusD-like"/>
    <property type="match status" value="1"/>
</dbReference>
<dbReference type="CDD" id="cd08977">
    <property type="entry name" value="SusD"/>
    <property type="match status" value="1"/>
</dbReference>
<evidence type="ECO:0000256" key="3">
    <source>
        <dbReference type="ARBA" id="ARBA00022729"/>
    </source>
</evidence>
<keyword evidence="5" id="KW-0998">Cell outer membrane</keyword>
<dbReference type="Proteomes" id="UP000321204">
    <property type="component" value="Chromosome"/>
</dbReference>
<feature type="domain" description="RagB/SusD" evidence="6">
    <location>
        <begin position="353"/>
        <end position="535"/>
    </location>
</feature>
<sequence>MKESFFKRIVAAGLVVAALASCTKKLDLAPTNDVTSVSVFSTPAGYKQALAKVYGSMALIGNSGPGSASDIPSQLVSDAGSSDFFRQFWYLQCLSTDEAGWTYHGNTDPIGIHQMSWSAASQAVAGSYYRSFYVITLCNNFINESSDANLSKRAISGTDADNVRRYRAEARFIRAYHYWVLMDLFGNPPFVDENYVIGSGTLPKQISRRDLFAYIESELKAIDGDLAAPRTNEYGRADKAAAWSLLARIYLNAEVYSGTARYADAITYCNKVIGAGYTLHPKYKELMLADNNLNTDEFILAVNYDGTSTQNYGGTTLLVHGPAGVTADTSGLNGTWNCIRMTQQFVDLFDAQDIRGQFYTSGQSKNMTSLLDVPTDGYSSTKFRNKTRTGGKAPHVDAGNTFADIDMPLFRLAEIYLIYAEATIRGGANSGGVQATALTYLQQLAARARPADPNPNASVQLALDYIIKERGRELFWEGFRRTDLIRYNQFTTGAYLWAWKGGVASGTAVDSKYNLYPIPSTDLSSNPNLVQNPGY</sequence>